<dbReference type="RefSeq" id="WP_184955702.1">
    <property type="nucleotide sequence ID" value="NZ_BOMC01000033.1"/>
</dbReference>
<proteinExistence type="predicted"/>
<evidence type="ECO:0000313" key="1">
    <source>
        <dbReference type="EMBL" id="MBB4697610.1"/>
    </source>
</evidence>
<gene>
    <name evidence="1" type="ORF">BKA14_007758</name>
</gene>
<accession>A0A7W7D1K0</accession>
<sequence>MRTDVDLPAPGLLWTRWATLSAALTGIGHADVWFVDDRGAHHDDHGGSWARFALVDGARAVLFGYDRDHSATAAADPPIDLLTGAPEWLPWGDLTALAEADRLGFVLWHAEGRWSRTRYSDGLGDGLVQTVRPVLSNENTLQELAEVITEWGQHDLGTPAERDAVRSASEDLLTAAIRGEVTAAAFERLLGRLAEPALDLRAALFAAGRGGITAGTRPPRIPAGERPPMRRVRRLSQGEHDRMVWAAMQGANELNRPEPPETAELSSLAAWMRDRSPQQDGRCTVLAYADPTSLSVQPGNYPPADRPGERRFGAFREVSDLLRSLRRAESDPRYGRWLFLRVQTTPTEILVERRYDSWPKWWADDGVSGPWRTNLQEEMDGRAAQWRPEWTRLLDPEVAYKPAGQ</sequence>
<comment type="caution">
    <text evidence="1">The sequence shown here is derived from an EMBL/GenBank/DDBJ whole genome shotgun (WGS) entry which is preliminary data.</text>
</comment>
<keyword evidence="2" id="KW-1185">Reference proteome</keyword>
<dbReference type="Proteomes" id="UP000542742">
    <property type="component" value="Unassembled WGS sequence"/>
</dbReference>
<evidence type="ECO:0000313" key="2">
    <source>
        <dbReference type="Proteomes" id="UP000542742"/>
    </source>
</evidence>
<name>A0A7W7D1K0_9ACTN</name>
<organism evidence="1 2">
    <name type="scientific">Paractinoplanes abujensis</name>
    <dbReference type="NCBI Taxonomy" id="882441"/>
    <lineage>
        <taxon>Bacteria</taxon>
        <taxon>Bacillati</taxon>
        <taxon>Actinomycetota</taxon>
        <taxon>Actinomycetes</taxon>
        <taxon>Micromonosporales</taxon>
        <taxon>Micromonosporaceae</taxon>
        <taxon>Paractinoplanes</taxon>
    </lineage>
</organism>
<dbReference type="AlphaFoldDB" id="A0A7W7D1K0"/>
<dbReference type="EMBL" id="JACHMF010000001">
    <property type="protein sequence ID" value="MBB4697610.1"/>
    <property type="molecule type" value="Genomic_DNA"/>
</dbReference>
<protein>
    <submittedName>
        <fullName evidence="1">Uncharacterized protein</fullName>
    </submittedName>
</protein>
<reference evidence="1 2" key="1">
    <citation type="submission" date="2020-08" db="EMBL/GenBank/DDBJ databases">
        <title>Sequencing the genomes of 1000 actinobacteria strains.</title>
        <authorList>
            <person name="Klenk H.-P."/>
        </authorList>
    </citation>
    <scope>NUCLEOTIDE SEQUENCE [LARGE SCALE GENOMIC DNA]</scope>
    <source>
        <strain evidence="1 2">DSM 45518</strain>
    </source>
</reference>